<gene>
    <name evidence="12" type="primary">LOC104605590</name>
</gene>
<protein>
    <submittedName>
        <fullName evidence="12">Uncharacterized protein LOC104605590 isoform X2</fullName>
    </submittedName>
</protein>
<evidence type="ECO:0000256" key="7">
    <source>
        <dbReference type="SAM" id="Phobius"/>
    </source>
</evidence>
<dbReference type="InterPro" id="IPR022113">
    <property type="entry name" value="TMEM131L_N"/>
</dbReference>
<evidence type="ECO:0000256" key="4">
    <source>
        <dbReference type="ARBA" id="ARBA00022729"/>
    </source>
</evidence>
<evidence type="ECO:0000313" key="12">
    <source>
        <dbReference type="RefSeq" id="XP_010268721.1"/>
    </source>
</evidence>
<keyword evidence="6 7" id="KW-0472">Membrane</keyword>
<keyword evidence="4" id="KW-0732">Signal</keyword>
<evidence type="ECO:0000256" key="1">
    <source>
        <dbReference type="ARBA" id="ARBA00004479"/>
    </source>
</evidence>
<dbReference type="Pfam" id="PF12371">
    <property type="entry name" value="TMEM131_like_N"/>
    <property type="match status" value="1"/>
</dbReference>
<evidence type="ECO:0000259" key="8">
    <source>
        <dbReference type="Pfam" id="PF12371"/>
    </source>
</evidence>
<dbReference type="GeneID" id="104605590"/>
<keyword evidence="5 7" id="KW-1133">Transmembrane helix</keyword>
<evidence type="ECO:0000259" key="9">
    <source>
        <dbReference type="Pfam" id="PF24474"/>
    </source>
</evidence>
<keyword evidence="3 7" id="KW-0812">Transmembrane</keyword>
<dbReference type="InterPro" id="IPR055437">
    <property type="entry name" value="TMEM131L_Ig_5"/>
</dbReference>
<dbReference type="GO" id="GO:0016020">
    <property type="term" value="C:membrane"/>
    <property type="evidence" value="ECO:0007669"/>
    <property type="project" value="UniProtKB-SubCell"/>
</dbReference>
<feature type="domain" description="TMEM131L fifth Ig-like" evidence="10">
    <location>
        <begin position="855"/>
        <end position="920"/>
    </location>
</feature>
<dbReference type="Pfam" id="PF24501">
    <property type="entry name" value="Ig_TMEM131L_5"/>
    <property type="match status" value="1"/>
</dbReference>
<evidence type="ECO:0000313" key="11">
    <source>
        <dbReference type="Proteomes" id="UP000189703"/>
    </source>
</evidence>
<evidence type="ECO:0000259" key="10">
    <source>
        <dbReference type="Pfam" id="PF24501"/>
    </source>
</evidence>
<feature type="domain" description="Transmembrane protein 131-like N-terminal" evidence="8">
    <location>
        <begin position="237"/>
        <end position="320"/>
    </location>
</feature>
<organism evidence="11 12">
    <name type="scientific">Nelumbo nucifera</name>
    <name type="common">Sacred lotus</name>
    <dbReference type="NCBI Taxonomy" id="4432"/>
    <lineage>
        <taxon>Eukaryota</taxon>
        <taxon>Viridiplantae</taxon>
        <taxon>Streptophyta</taxon>
        <taxon>Embryophyta</taxon>
        <taxon>Tracheophyta</taxon>
        <taxon>Spermatophyta</taxon>
        <taxon>Magnoliopsida</taxon>
        <taxon>Proteales</taxon>
        <taxon>Nelumbonaceae</taxon>
        <taxon>Nelumbo</taxon>
    </lineage>
</organism>
<dbReference type="OrthoDB" id="168404at2759"/>
<dbReference type="Proteomes" id="UP000189703">
    <property type="component" value="Unplaced"/>
</dbReference>
<evidence type="ECO:0000256" key="5">
    <source>
        <dbReference type="ARBA" id="ARBA00022989"/>
    </source>
</evidence>
<dbReference type="Pfam" id="PF24474">
    <property type="entry name" value="DUF7579"/>
    <property type="match status" value="1"/>
</dbReference>
<evidence type="ECO:0000256" key="3">
    <source>
        <dbReference type="ARBA" id="ARBA00022692"/>
    </source>
</evidence>
<dbReference type="InterPro" id="IPR039877">
    <property type="entry name" value="TMEM131-like"/>
</dbReference>
<accession>A0A1U8AMN4</accession>
<name>A0A1U8AMN4_NELNU</name>
<dbReference type="InterPro" id="IPR056001">
    <property type="entry name" value="DUF7579"/>
</dbReference>
<keyword evidence="11" id="KW-1185">Reference proteome</keyword>
<comment type="similarity">
    <text evidence="2">Belongs to the TMEM131 family.</text>
</comment>
<dbReference type="PANTHER" id="PTHR22050:SF0">
    <property type="entry name" value="TRANSMEMBRANE PROTEIN 131 HOMOLOG"/>
    <property type="match status" value="1"/>
</dbReference>
<dbReference type="RefSeq" id="XP_010268721.1">
    <property type="nucleotide sequence ID" value="XM_010270419.2"/>
</dbReference>
<evidence type="ECO:0000256" key="6">
    <source>
        <dbReference type="ARBA" id="ARBA00023136"/>
    </source>
</evidence>
<evidence type="ECO:0000256" key="2">
    <source>
        <dbReference type="ARBA" id="ARBA00006682"/>
    </source>
</evidence>
<sequence length="1367" mass="151238">MENETLTTTTAEEQLSMFYRRFLHPSRGFHHVLVLSCILFRLATCEPCSTRNNLVLQPENGMQNPLEYDAYESYGGNYDACFQDNFASDVSSSYVWRSSPSCMSLKVVCANSEFFCFPSTLSGHLSEEDNTKESHLEVTMIGGDVTLPGKWFSRSMLDVSSSQLLDHGQFKLLNGRIVSCSLNSRKGLHDVSYLQYNGIDWRHLASCRGYGLRSSIGKNLEANKRSGALHGSSIPEVEINPPSLDWGQKYLYFPSLSFLTVANTHNDSILHIYEPFSTDTQFYPCDSDELVLGPGEVATICFVFLPRWPGLSSAHVVLQTSSGGFLIHAKGFAMESPYRIQPLLGLNISSSGRYRQNLTLYNPFDGTLIVEEVIAWISFSSGNISHSEETSCKMDTSGDSDKFNSFLNGKEWLDIKSGQDGFPQVGIRPLNKWEIDPHGAETIMEIDFSSSTEGKVFGAFCLHLQNSSLDRIDTLIVPLEAEVHGKEAYSGLMGLVSIFLEVLLPCDVSEIVNVALSVRNGAPDLLSIVKISEVAESTNLFNIEYLEGLILFPGTVTQIAMITYTPPVDPLPEKSSIYLNCKLLILTNGSVSPQIEIPCQDIAYACSRRMPDSYIEYKLHPEEEQSRHEKTGALRSSIPSPSQLKAMKTAGTDELVLKNWRSQGTSGMSVLDDHEILFPIVQVGTHCSKWITVKNPSQKPVIMQLLLNSAIVIDQCKTPDESLQPSFSCSLLLNDSITPRYGFSIADNAVTEAYVHPYGRALFGPIIFHPSHRCGWRSSVLIRNNLSGVEWLPLQGFGGSFSLALLEGSEPVQRLEFKLHMPIPLNVSHPEFLFHKEDTNSICFQPLLKELYAKNTGDLPLVVKRIEVSGSDCQLDGFMVHTCKGFALEPGESVRLLISYQTDFSAAVVHRDLELALATGIFVIPMKASLPVDMLNICKKSFLWILVIKFSLIFLAAALLFLVFFCILPQPMSLVAFDYLFKNEKTSIITIGRAGKSRVHRNQRNSRFSMYENKNSPPFNRVGEDETSELGFFGRCSDCSSGDQGIISPHTKLMQNNQEETIDMLEPQKEEPLLSSSSVLKSVALIENSGLVESSHTGSLKVRIEKEKGRRRRKRRPVGGIAGLTGTIEVSSSQSGNSTPSSPLSPVISFTPKQMWSLSPSPDIDNGIESRSPFATVAGQTHYHEKGQIPEVTRDDRLLEPEISPISCNNNCLLSAKEQPSVLRKASSKPVLLPSATFPSAGRLAPYVTSPPFLTSTSAISPDARAPGSKPVMDKSIRAEEKGGLGDEFTYDIWGNHFSGFHLTSRTKDIATMISTASEGNSDSFFVRGPLILTRKSQMRSESPDPKLSKYAASCHHQKGGLFLWRR</sequence>
<dbReference type="PANTHER" id="PTHR22050">
    <property type="entry name" value="RW1 PROTEIN HOMOLOG"/>
    <property type="match status" value="1"/>
</dbReference>
<proteinExistence type="inferred from homology"/>
<reference evidence="12" key="1">
    <citation type="submission" date="2025-08" db="UniProtKB">
        <authorList>
            <consortium name="RefSeq"/>
        </authorList>
    </citation>
    <scope>IDENTIFICATION</scope>
</reference>
<feature type="transmembrane region" description="Helical" evidence="7">
    <location>
        <begin position="942"/>
        <end position="968"/>
    </location>
</feature>
<feature type="domain" description="DUF7579" evidence="9">
    <location>
        <begin position="495"/>
        <end position="609"/>
    </location>
</feature>
<comment type="subcellular location">
    <subcellularLocation>
        <location evidence="1">Membrane</location>
        <topology evidence="1">Single-pass type I membrane protein</topology>
    </subcellularLocation>
</comment>